<gene>
    <name evidence="5" type="ORF">FKY71_14840</name>
</gene>
<dbReference type="InterPro" id="IPR046342">
    <property type="entry name" value="CBS_dom_sf"/>
</dbReference>
<dbReference type="SUPFAM" id="SSF51269">
    <property type="entry name" value="AFP III-like domain"/>
    <property type="match status" value="1"/>
</dbReference>
<dbReference type="PROSITE" id="PS51371">
    <property type="entry name" value="CBS"/>
    <property type="match status" value="1"/>
</dbReference>
<dbReference type="Gene3D" id="3.20.20.70">
    <property type="entry name" value="Aldolase class I"/>
    <property type="match status" value="1"/>
</dbReference>
<protein>
    <submittedName>
        <fullName evidence="5">TIM barrel protein</fullName>
    </submittedName>
</protein>
<dbReference type="Pfam" id="PF00571">
    <property type="entry name" value="CBS"/>
    <property type="match status" value="1"/>
</dbReference>
<dbReference type="PANTHER" id="PTHR42966:SF3">
    <property type="entry name" value="BLR5971 PROTEIN"/>
    <property type="match status" value="1"/>
</dbReference>
<dbReference type="InterPro" id="IPR013974">
    <property type="entry name" value="SAF"/>
</dbReference>
<dbReference type="InterPro" id="IPR000644">
    <property type="entry name" value="CBS_dom"/>
</dbReference>
<name>A0A540VNF9_9GAMM</name>
<dbReference type="SMART" id="SM00858">
    <property type="entry name" value="SAF"/>
    <property type="match status" value="1"/>
</dbReference>
<accession>A0A540VNF9</accession>
<dbReference type="InterPro" id="IPR057736">
    <property type="entry name" value="SAF_PseI/NeuA/NeuB"/>
</dbReference>
<dbReference type="SUPFAM" id="SSF51569">
    <property type="entry name" value="Aldolase"/>
    <property type="match status" value="1"/>
</dbReference>
<dbReference type="Gene3D" id="3.10.580.10">
    <property type="entry name" value="CBS-domain"/>
    <property type="match status" value="1"/>
</dbReference>
<dbReference type="Pfam" id="PF01261">
    <property type="entry name" value="AP_endonuc_2"/>
    <property type="match status" value="1"/>
</dbReference>
<dbReference type="InterPro" id="IPR051690">
    <property type="entry name" value="PseI-like"/>
</dbReference>
<organism evidence="5 6">
    <name type="scientific">Spiribacter salinus</name>
    <dbReference type="NCBI Taxonomy" id="1335746"/>
    <lineage>
        <taxon>Bacteria</taxon>
        <taxon>Pseudomonadati</taxon>
        <taxon>Pseudomonadota</taxon>
        <taxon>Gammaproteobacteria</taxon>
        <taxon>Chromatiales</taxon>
        <taxon>Ectothiorhodospiraceae</taxon>
        <taxon>Spiribacter</taxon>
    </lineage>
</organism>
<dbReference type="EMBL" id="VIFK01000244">
    <property type="protein sequence ID" value="TQE98246.1"/>
    <property type="molecule type" value="Genomic_DNA"/>
</dbReference>
<evidence type="ECO:0000313" key="6">
    <source>
        <dbReference type="Proteomes" id="UP000315400"/>
    </source>
</evidence>
<sequence>MILTKNVLAYVVSCDASLREALEKAHRGKIRTLFVVDENEVMVGTLSSGDISNWLIAQESVDLDRPVVDACNRDFHSVRAGTPPREIARRFAERVDVLPVVDDWDHLVALAFRDNAELRIGGFHVGRRHPALLIAEIGNNHNGSVELAKKLVDEAIGAAADCVKFQLRDMEAIYASQKGKGEEAEDLGSQYVMDLLSRFNLTRSQMYEVFDYCVAQGITPLCTPWDTHSIQALEEYGVPAYKVASADLTNHDLLRAVADTGKPLLVSTGMSTENEIASAVQLLMDHSAQFVLLHCNSTYPAPFKDINLAYLERLKELGQGIVGYSGHERGYSVPIAAVAQGAKIIEKHFTLDRSMEGNDHKVSLLPDEFREMVNSIRRVEEAMGTGDERIISQGELMNRETLAKSLVASQPIAEGEVISGAKVGVAGPGKGLQPAYRDQLLGRTARRSMAAGDFFYPSDLEEAIYQPRAFQFSRPWGIPVRYHDFAELTEEVTPDFVEFHFSYKDLELDPADWIGDTAGLGFVVHAPELFAGDHLLDLATDSVDYARTSMSNLARVVTVTRALKWIFPGTDNPMIITNMGGFTENEPLGEPEKEPLYRRMAERLREMDLKGIELLPQTMPPFPWHFGGQRYHNLFVHPGEIREFCEANGMRICLDISHSKLACNYFGWSLEEFIAEIGPYVAHIHVVDAVGRDEEGLQIGKGGIDFLALGRVLAEHCPQASFIPEIWQGHKNSGEGFWKALDALEGLV</sequence>
<dbReference type="Pfam" id="PF08666">
    <property type="entry name" value="SAF"/>
    <property type="match status" value="1"/>
</dbReference>
<dbReference type="GO" id="GO:0047444">
    <property type="term" value="F:N-acylneuraminate-9-phosphate synthase activity"/>
    <property type="evidence" value="ECO:0007669"/>
    <property type="project" value="TreeGrafter"/>
</dbReference>
<proteinExistence type="predicted"/>
<dbReference type="InterPro" id="IPR013785">
    <property type="entry name" value="Aldolase_TIM"/>
</dbReference>
<evidence type="ECO:0000259" key="4">
    <source>
        <dbReference type="PROSITE" id="PS51371"/>
    </source>
</evidence>
<evidence type="ECO:0000259" key="3">
    <source>
        <dbReference type="PROSITE" id="PS50844"/>
    </source>
</evidence>
<evidence type="ECO:0000313" key="5">
    <source>
        <dbReference type="EMBL" id="TQE98246.1"/>
    </source>
</evidence>
<dbReference type="Pfam" id="PF03102">
    <property type="entry name" value="NeuB"/>
    <property type="match status" value="1"/>
</dbReference>
<dbReference type="SUPFAM" id="SSF54631">
    <property type="entry name" value="CBS-domain pair"/>
    <property type="match status" value="1"/>
</dbReference>
<evidence type="ECO:0000256" key="2">
    <source>
        <dbReference type="PROSITE-ProRule" id="PRU00703"/>
    </source>
</evidence>
<dbReference type="Gene3D" id="3.90.1210.10">
    <property type="entry name" value="Antifreeze-like/N-acetylneuraminic acid synthase C-terminal domain"/>
    <property type="match status" value="1"/>
</dbReference>
<dbReference type="PROSITE" id="PS50844">
    <property type="entry name" value="AFP_LIKE"/>
    <property type="match status" value="1"/>
</dbReference>
<dbReference type="Gene3D" id="3.20.20.150">
    <property type="entry name" value="Divalent-metal-dependent TIM barrel enzymes"/>
    <property type="match status" value="1"/>
</dbReference>
<dbReference type="InterPro" id="IPR013022">
    <property type="entry name" value="Xyl_isomerase-like_TIM-brl"/>
</dbReference>
<feature type="domain" description="AFP-like" evidence="3">
    <location>
        <begin position="405"/>
        <end position="463"/>
    </location>
</feature>
<dbReference type="Proteomes" id="UP000315400">
    <property type="component" value="Unassembled WGS sequence"/>
</dbReference>
<dbReference type="PANTHER" id="PTHR42966">
    <property type="entry name" value="N-ACETYLNEURAMINATE SYNTHASE"/>
    <property type="match status" value="1"/>
</dbReference>
<dbReference type="InterPro" id="IPR013132">
    <property type="entry name" value="PseI/NeuA/B-like_N"/>
</dbReference>
<dbReference type="InterPro" id="IPR036237">
    <property type="entry name" value="Xyl_isomerase-like_sf"/>
</dbReference>
<reference evidence="5 6" key="1">
    <citation type="submission" date="2019-06" db="EMBL/GenBank/DDBJ databases">
        <title>Metagenome assembled Genome of Spiribacter salinus SL48-SHIP from the microbial mat of Salt Lake 48 (Novosibirsk region, Russia).</title>
        <authorList>
            <person name="Shipova A."/>
            <person name="Rozanov A.S."/>
            <person name="Bryanskaya A.V."/>
            <person name="Peltek S.E."/>
        </authorList>
    </citation>
    <scope>NUCLEOTIDE SEQUENCE [LARGE SCALE GENOMIC DNA]</scope>
    <source>
        <strain evidence="5">SL48-SHIP-2</strain>
    </source>
</reference>
<comment type="caution">
    <text evidence="5">The sequence shown here is derived from an EMBL/GenBank/DDBJ whole genome shotgun (WGS) entry which is preliminary data.</text>
</comment>
<dbReference type="SUPFAM" id="SSF51658">
    <property type="entry name" value="Xylose isomerase-like"/>
    <property type="match status" value="1"/>
</dbReference>
<dbReference type="GO" id="GO:0016051">
    <property type="term" value="P:carbohydrate biosynthetic process"/>
    <property type="evidence" value="ECO:0007669"/>
    <property type="project" value="InterPro"/>
</dbReference>
<dbReference type="CDD" id="cd11615">
    <property type="entry name" value="SAF_NeuB_like"/>
    <property type="match status" value="1"/>
</dbReference>
<evidence type="ECO:0000256" key="1">
    <source>
        <dbReference type="ARBA" id="ARBA00023122"/>
    </source>
</evidence>
<feature type="domain" description="CBS" evidence="4">
    <location>
        <begin position="3"/>
        <end position="63"/>
    </location>
</feature>
<dbReference type="AlphaFoldDB" id="A0A540VNF9"/>
<keyword evidence="1 2" id="KW-0129">CBS domain</keyword>
<dbReference type="InterPro" id="IPR036732">
    <property type="entry name" value="AFP_Neu5c_C_sf"/>
</dbReference>
<dbReference type="InterPro" id="IPR006190">
    <property type="entry name" value="SAF_AFP_Neu5Ac"/>
</dbReference>